<evidence type="ECO:0000313" key="3">
    <source>
        <dbReference type="EMBL" id="GGA38747.1"/>
    </source>
</evidence>
<evidence type="ECO:0000313" key="4">
    <source>
        <dbReference type="Proteomes" id="UP000618591"/>
    </source>
</evidence>
<accession>A0ABQ1G8G8</accession>
<comment type="caution">
    <text evidence="3">The sequence shown here is derived from an EMBL/GenBank/DDBJ whole genome shotgun (WGS) entry which is preliminary data.</text>
</comment>
<name>A0ABQ1G8G8_9SPHN</name>
<protein>
    <submittedName>
        <fullName evidence="3">Short chain dehydrogenase</fullName>
    </submittedName>
</protein>
<dbReference type="Gene3D" id="3.40.50.720">
    <property type="entry name" value="NAD(P)-binding Rossmann-like Domain"/>
    <property type="match status" value="1"/>
</dbReference>
<dbReference type="SUPFAM" id="SSF51735">
    <property type="entry name" value="NAD(P)-binding Rossmann-fold domains"/>
    <property type="match status" value="1"/>
</dbReference>
<dbReference type="PANTHER" id="PTHR43639:SF1">
    <property type="entry name" value="SHORT-CHAIN DEHYDROGENASE_REDUCTASE FAMILY PROTEIN"/>
    <property type="match status" value="1"/>
</dbReference>
<keyword evidence="2" id="KW-0560">Oxidoreductase</keyword>
<dbReference type="InterPro" id="IPR036291">
    <property type="entry name" value="NAD(P)-bd_dom_sf"/>
</dbReference>
<evidence type="ECO:0000256" key="1">
    <source>
        <dbReference type="ARBA" id="ARBA00006484"/>
    </source>
</evidence>
<evidence type="ECO:0000256" key="2">
    <source>
        <dbReference type="ARBA" id="ARBA00023002"/>
    </source>
</evidence>
<proteinExistence type="inferred from homology"/>
<dbReference type="PRINTS" id="PR00081">
    <property type="entry name" value="GDHRDH"/>
</dbReference>
<comment type="similarity">
    <text evidence="1">Belongs to the short-chain dehydrogenases/reductases (SDR) family.</text>
</comment>
<dbReference type="InterPro" id="IPR002347">
    <property type="entry name" value="SDR_fam"/>
</dbReference>
<gene>
    <name evidence="3" type="ORF">GCM10011395_06320</name>
</gene>
<organism evidence="3 4">
    <name type="scientific">Sphingomonas psychrolutea</name>
    <dbReference type="NCBI Taxonomy" id="1259676"/>
    <lineage>
        <taxon>Bacteria</taxon>
        <taxon>Pseudomonadati</taxon>
        <taxon>Pseudomonadota</taxon>
        <taxon>Alphaproteobacteria</taxon>
        <taxon>Sphingomonadales</taxon>
        <taxon>Sphingomonadaceae</taxon>
        <taxon>Sphingomonas</taxon>
    </lineage>
</organism>
<dbReference type="PANTHER" id="PTHR43639">
    <property type="entry name" value="OXIDOREDUCTASE, SHORT-CHAIN DEHYDROGENASE/REDUCTASE FAMILY (AFU_ORTHOLOGUE AFUA_5G02870)"/>
    <property type="match status" value="1"/>
</dbReference>
<dbReference type="EMBL" id="BMDW01000003">
    <property type="protein sequence ID" value="GGA38747.1"/>
    <property type="molecule type" value="Genomic_DNA"/>
</dbReference>
<keyword evidence="4" id="KW-1185">Reference proteome</keyword>
<sequence length="239" mass="24686">MIARHLAGPVCAGGAWRVAIHHLHSGDDAAALSADLPGSIVLSGDLADAETPMALVAAARGGFAAPLMAVVNSASLFEYDTPPALTAASLERHHAVNLAAPVLLASALAAQDDLAEGAVVNILDQKLANPNPDFFSYSCAKFALGGATTMLAQALGPRIRVNAVSPGLSLPSADQTEAEFAEAASKNLLRRPVDPQDIARAVAFLLGARGVQGQDLFVDCGQRFLPRTRDVMFESRAGA</sequence>
<dbReference type="Pfam" id="PF13561">
    <property type="entry name" value="adh_short_C2"/>
    <property type="match status" value="1"/>
</dbReference>
<reference evidence="4" key="1">
    <citation type="journal article" date="2019" name="Int. J. Syst. Evol. Microbiol.">
        <title>The Global Catalogue of Microorganisms (GCM) 10K type strain sequencing project: providing services to taxonomists for standard genome sequencing and annotation.</title>
        <authorList>
            <consortium name="The Broad Institute Genomics Platform"/>
            <consortium name="The Broad Institute Genome Sequencing Center for Infectious Disease"/>
            <person name="Wu L."/>
            <person name="Ma J."/>
        </authorList>
    </citation>
    <scope>NUCLEOTIDE SEQUENCE [LARGE SCALE GENOMIC DNA]</scope>
    <source>
        <strain evidence="4">CGMCC 1.10106</strain>
    </source>
</reference>
<dbReference type="Proteomes" id="UP000618591">
    <property type="component" value="Unassembled WGS sequence"/>
</dbReference>